<evidence type="ECO:0000313" key="2">
    <source>
        <dbReference type="EMBL" id="CAG9611683.1"/>
    </source>
</evidence>
<proteinExistence type="predicted"/>
<dbReference type="RefSeq" id="WP_230573946.1">
    <property type="nucleotide sequence ID" value="NZ_CAKJTI010000003.1"/>
</dbReference>
<organism evidence="2 3">
    <name type="scientific">Bacillus rhizoplanae</name>
    <dbReference type="NCBI Taxonomy" id="2880966"/>
    <lineage>
        <taxon>Bacteria</taxon>
        <taxon>Bacillati</taxon>
        <taxon>Bacillota</taxon>
        <taxon>Bacilli</taxon>
        <taxon>Bacillales</taxon>
        <taxon>Bacillaceae</taxon>
        <taxon>Bacillus</taxon>
    </lineage>
</organism>
<evidence type="ECO:0000313" key="3">
    <source>
        <dbReference type="Proteomes" id="UP000789423"/>
    </source>
</evidence>
<sequence>MNQESQAIAELQEAKETFIGRLFSLVGSGIFFIGAFIAAVVGFKTYTRLLQTSTS</sequence>
<keyword evidence="3" id="KW-1185">Reference proteome</keyword>
<dbReference type="EMBL" id="CAKJTI010000003">
    <property type="protein sequence ID" value="CAG9611683.1"/>
    <property type="molecule type" value="Genomic_DNA"/>
</dbReference>
<accession>A0ABM8Y7K2</accession>
<protein>
    <submittedName>
        <fullName evidence="2">Uncharacterized protein</fullName>
    </submittedName>
</protein>
<dbReference type="Proteomes" id="UP000789423">
    <property type="component" value="Unassembled WGS sequence"/>
</dbReference>
<feature type="transmembrane region" description="Helical" evidence="1">
    <location>
        <begin position="22"/>
        <end position="43"/>
    </location>
</feature>
<comment type="caution">
    <text evidence="2">The sequence shown here is derived from an EMBL/GenBank/DDBJ whole genome shotgun (WGS) entry which is preliminary data.</text>
</comment>
<gene>
    <name evidence="2" type="ORF">BACCIP111899_00855</name>
</gene>
<keyword evidence="1" id="KW-1133">Transmembrane helix</keyword>
<keyword evidence="1" id="KW-0472">Membrane</keyword>
<reference evidence="2 3" key="1">
    <citation type="submission" date="2021-10" db="EMBL/GenBank/DDBJ databases">
        <authorList>
            <person name="Criscuolo A."/>
        </authorList>
    </citation>
    <scope>NUCLEOTIDE SEQUENCE [LARGE SCALE GENOMIC DNA]</scope>
    <source>
        <strain evidence="3">CIP 111899</strain>
    </source>
</reference>
<keyword evidence="1" id="KW-0812">Transmembrane</keyword>
<evidence type="ECO:0000256" key="1">
    <source>
        <dbReference type="SAM" id="Phobius"/>
    </source>
</evidence>
<name>A0ABM8Y7K2_9BACI</name>